<dbReference type="SUPFAM" id="SSF51735">
    <property type="entry name" value="NAD(P)-binding Rossmann-fold domains"/>
    <property type="match status" value="1"/>
</dbReference>
<dbReference type="InterPro" id="IPR036291">
    <property type="entry name" value="NAD(P)-bd_dom_sf"/>
</dbReference>
<proteinExistence type="predicted"/>
<dbReference type="InterPro" id="IPR042633">
    <property type="entry name" value="CRYZL1"/>
</dbReference>
<dbReference type="Proteomes" id="UP000264820">
    <property type="component" value="Unplaced"/>
</dbReference>
<dbReference type="SMART" id="SM00829">
    <property type="entry name" value="PKS_ER"/>
    <property type="match status" value="1"/>
</dbReference>
<feature type="domain" description="Enoyl reductase (ER)" evidence="1">
    <location>
        <begin position="10"/>
        <end position="299"/>
    </location>
</feature>
<reference evidence="2" key="1">
    <citation type="submission" date="2025-08" db="UniProtKB">
        <authorList>
            <consortium name="Ensembl"/>
        </authorList>
    </citation>
    <scope>IDENTIFICATION</scope>
</reference>
<dbReference type="GeneTree" id="ENSGT00390000013113"/>
<evidence type="ECO:0000313" key="3">
    <source>
        <dbReference type="Proteomes" id="UP000264820"/>
    </source>
</evidence>
<dbReference type="PANTHER" id="PTHR44461:SF1">
    <property type="entry name" value="QUINONE OXIDOREDUCTASE-LIKE PROTEIN 1"/>
    <property type="match status" value="1"/>
</dbReference>
<dbReference type="Gene3D" id="3.90.180.10">
    <property type="entry name" value="Medium-chain alcohol dehydrogenases, catalytic domain"/>
    <property type="match status" value="1"/>
</dbReference>
<evidence type="ECO:0000313" key="2">
    <source>
        <dbReference type="Ensembl" id="ENSHCOP00000028068.1"/>
    </source>
</evidence>
<evidence type="ECO:0000259" key="1">
    <source>
        <dbReference type="SMART" id="SM00829"/>
    </source>
</evidence>
<dbReference type="AlphaFoldDB" id="A0A3Q2Z8E2"/>
<dbReference type="InterPro" id="IPR020843">
    <property type="entry name" value="ER"/>
</dbReference>
<dbReference type="PANTHER" id="PTHR44461">
    <property type="entry name" value="QUINONE OXIDOREDUCTASE-LIKE PROTEIN 1"/>
    <property type="match status" value="1"/>
</dbReference>
<dbReference type="SUPFAM" id="SSF50129">
    <property type="entry name" value="GroES-like"/>
    <property type="match status" value="1"/>
</dbReference>
<reference evidence="2" key="2">
    <citation type="submission" date="2025-09" db="UniProtKB">
        <authorList>
            <consortium name="Ensembl"/>
        </authorList>
    </citation>
    <scope>IDENTIFICATION</scope>
</reference>
<keyword evidence="3" id="KW-1185">Reference proteome</keyword>
<dbReference type="InterPro" id="IPR013154">
    <property type="entry name" value="ADH-like_N"/>
</dbReference>
<dbReference type="InterPro" id="IPR011032">
    <property type="entry name" value="GroES-like_sf"/>
</dbReference>
<name>A0A3Q2Z8E2_HIPCM</name>
<dbReference type="OMA" id="AHHWGAK"/>
<sequence length="303" mass="32992">MKGLFCQISGNELKFVNQETVLGSHDVRIHVKACGLSPVDLKFLEDVGLQRDAIPLGRELAGIVQQVGPKVTFFQPHDEVVGILPLDSVCSGLSDVIDMNEQYLVPKAEKLSCTSVAAALEDGLRAYSALHTHARMAAGQTLLVADGASPFGLMCIQLACYHGVKVLTTSHSQQQHTFLEQLRPSVGAYAHSLLRVIPVYKNPSELLPAVMEETGGLGVDIVVDQGEQDKEEGEEEATFHLHKHDIISLLAVGGHWVTSHQDLQLDPPDSRLMFLKSASVSFLNPQVWLASSSQQGRYLRILG</sequence>
<accession>A0A3Q2Z8E2</accession>
<organism evidence="2 3">
    <name type="scientific">Hippocampus comes</name>
    <name type="common">Tiger tail seahorse</name>
    <dbReference type="NCBI Taxonomy" id="109280"/>
    <lineage>
        <taxon>Eukaryota</taxon>
        <taxon>Metazoa</taxon>
        <taxon>Chordata</taxon>
        <taxon>Craniata</taxon>
        <taxon>Vertebrata</taxon>
        <taxon>Euteleostomi</taxon>
        <taxon>Actinopterygii</taxon>
        <taxon>Neopterygii</taxon>
        <taxon>Teleostei</taxon>
        <taxon>Neoteleostei</taxon>
        <taxon>Acanthomorphata</taxon>
        <taxon>Syngnathiaria</taxon>
        <taxon>Syngnathiformes</taxon>
        <taxon>Syngnathoidei</taxon>
        <taxon>Syngnathidae</taxon>
        <taxon>Hippocampus</taxon>
    </lineage>
</organism>
<protein>
    <submittedName>
        <fullName evidence="2">Crystallin, zeta (quinone reductase)-like 1</fullName>
    </submittedName>
</protein>
<dbReference type="GO" id="GO:0016491">
    <property type="term" value="F:oxidoreductase activity"/>
    <property type="evidence" value="ECO:0007669"/>
    <property type="project" value="InterPro"/>
</dbReference>
<dbReference type="STRING" id="109280.ENSHCOP00000028068"/>
<dbReference type="Ensembl" id="ENSHCOT00000024839.1">
    <property type="protein sequence ID" value="ENSHCOP00000028068.1"/>
    <property type="gene ID" value="ENSHCOG00000020475.1"/>
</dbReference>
<dbReference type="Pfam" id="PF08240">
    <property type="entry name" value="ADH_N"/>
    <property type="match status" value="1"/>
</dbReference>